<evidence type="ECO:0000313" key="3">
    <source>
        <dbReference type="EMBL" id="MUK86971.1"/>
    </source>
</evidence>
<dbReference type="RefSeq" id="WP_155666250.1">
    <property type="nucleotide sequence ID" value="NZ_WOCA01000001.1"/>
</dbReference>
<keyword evidence="4" id="KW-1185">Reference proteome</keyword>
<keyword evidence="2" id="KW-0812">Transmembrane</keyword>
<proteinExistence type="predicted"/>
<keyword evidence="2" id="KW-1133">Transmembrane helix</keyword>
<organism evidence="3 4">
    <name type="scientific">Ornithinibacillus caprae</name>
    <dbReference type="NCBI Taxonomy" id="2678566"/>
    <lineage>
        <taxon>Bacteria</taxon>
        <taxon>Bacillati</taxon>
        <taxon>Bacillota</taxon>
        <taxon>Bacilli</taxon>
        <taxon>Bacillales</taxon>
        <taxon>Bacillaceae</taxon>
        <taxon>Ornithinibacillus</taxon>
    </lineage>
</organism>
<evidence type="ECO:0008006" key="5">
    <source>
        <dbReference type="Google" id="ProtNLM"/>
    </source>
</evidence>
<feature type="region of interest" description="Disordered" evidence="1">
    <location>
        <begin position="118"/>
        <end position="142"/>
    </location>
</feature>
<feature type="compositionally biased region" description="Polar residues" evidence="1">
    <location>
        <begin position="130"/>
        <end position="142"/>
    </location>
</feature>
<dbReference type="AlphaFoldDB" id="A0A6N8FCT0"/>
<feature type="transmembrane region" description="Helical" evidence="2">
    <location>
        <begin position="81"/>
        <end position="104"/>
    </location>
</feature>
<reference evidence="3 4" key="1">
    <citation type="submission" date="2019-11" db="EMBL/GenBank/DDBJ databases">
        <authorList>
            <person name="Li X."/>
        </authorList>
    </citation>
    <scope>NUCLEOTIDE SEQUENCE [LARGE SCALE GENOMIC DNA]</scope>
    <source>
        <strain evidence="3 4">L9</strain>
    </source>
</reference>
<protein>
    <recommendedName>
        <fullName evidence="5">SPOR domain-containing protein</fullName>
    </recommendedName>
</protein>
<dbReference type="InterPro" id="IPR036680">
    <property type="entry name" value="SPOR-like_sf"/>
</dbReference>
<dbReference type="Proteomes" id="UP000469125">
    <property type="component" value="Unassembled WGS sequence"/>
</dbReference>
<evidence type="ECO:0000256" key="2">
    <source>
        <dbReference type="SAM" id="Phobius"/>
    </source>
</evidence>
<dbReference type="EMBL" id="WOCA01000001">
    <property type="protein sequence ID" value="MUK86971.1"/>
    <property type="molecule type" value="Genomic_DNA"/>
</dbReference>
<sequence>MGEKKTISVKIDQKKVELQKKKKDFPNPETFSFHKGNVEQAATTDEARNEEVQPFARQYSDQFVHSKRKVNPSNFRKIRPLVFASISAVVIGSILGIILLNMFVNIDDITNPMNPTPVTSIDTDEREEQTNNNTGNDGENMSTKTLGTMDGFVLQGGVFSEETNATEVGRDFEEEGFQPVIWNRDNQYYLLVGLSNTQEHAKSNAESLMDLDLEVFVKDWNSGELEMELSEEEYKWFQSFQSQWDQSLASISTQDSIVLTDWNSIFENSPPNSNTVDQFLASIEPYTSKLQDASNQELQYILLGMWYELEALAH</sequence>
<dbReference type="GO" id="GO:0042834">
    <property type="term" value="F:peptidoglycan binding"/>
    <property type="evidence" value="ECO:0007669"/>
    <property type="project" value="InterPro"/>
</dbReference>
<evidence type="ECO:0000256" key="1">
    <source>
        <dbReference type="SAM" id="MobiDB-lite"/>
    </source>
</evidence>
<evidence type="ECO:0000313" key="4">
    <source>
        <dbReference type="Proteomes" id="UP000469125"/>
    </source>
</evidence>
<dbReference type="Gene3D" id="3.30.70.1070">
    <property type="entry name" value="Sporulation related repeat"/>
    <property type="match status" value="1"/>
</dbReference>
<gene>
    <name evidence="3" type="ORF">GMD78_00960</name>
</gene>
<name>A0A6N8FCT0_9BACI</name>
<accession>A0A6N8FCT0</accession>
<keyword evidence="2" id="KW-0472">Membrane</keyword>
<comment type="caution">
    <text evidence="3">The sequence shown here is derived from an EMBL/GenBank/DDBJ whole genome shotgun (WGS) entry which is preliminary data.</text>
</comment>